<dbReference type="Gene3D" id="3.30.56.10">
    <property type="match status" value="2"/>
</dbReference>
<dbReference type="SUPFAM" id="SSF54991">
    <property type="entry name" value="Anticodon-binding domain of PheRS"/>
    <property type="match status" value="1"/>
</dbReference>
<comment type="caution">
    <text evidence="3">The sequence shown here is derived from an EMBL/GenBank/DDBJ whole genome shotgun (WGS) entry which is preliminary data.</text>
</comment>
<dbReference type="InterPro" id="IPR005121">
    <property type="entry name" value="Fdx_antiC-bd"/>
</dbReference>
<dbReference type="InterPro" id="IPR045060">
    <property type="entry name" value="Phe-tRNA-ligase_IIc_bsu"/>
</dbReference>
<name>A0A1F6G5H1_9BACT</name>
<dbReference type="Gene3D" id="3.30.930.10">
    <property type="entry name" value="Bira Bifunctional Protein, Domain 2"/>
    <property type="match status" value="1"/>
</dbReference>
<dbReference type="GO" id="GO:0000287">
    <property type="term" value="F:magnesium ion binding"/>
    <property type="evidence" value="ECO:0007669"/>
    <property type="project" value="InterPro"/>
</dbReference>
<dbReference type="InterPro" id="IPR020825">
    <property type="entry name" value="Phe-tRNA_synthase-like_B3/B4"/>
</dbReference>
<dbReference type="GO" id="GO:0005524">
    <property type="term" value="F:ATP binding"/>
    <property type="evidence" value="ECO:0007669"/>
    <property type="project" value="InterPro"/>
</dbReference>
<dbReference type="PROSITE" id="PS51483">
    <property type="entry name" value="B5"/>
    <property type="match status" value="1"/>
</dbReference>
<evidence type="ECO:0000259" key="1">
    <source>
        <dbReference type="PROSITE" id="PS51447"/>
    </source>
</evidence>
<proteinExistence type="predicted"/>
<dbReference type="EMBL" id="MFMU01000009">
    <property type="protein sequence ID" value="OGG93357.1"/>
    <property type="molecule type" value="Genomic_DNA"/>
</dbReference>
<sequence length="592" mass="66075">MIVSRNWLQKYFDQPLPSADVVTDAFTFHSFEIEEQDGDRMDVKVLPNRAADCLCHRGIAKDLAAILDLPFKNDPLRTPIQNGDFVSPHLRVEIEDGKKCLRYVGALVKGVKIGPSPMWLREAIEAVGQRSINNIVDATNFVMLNIGQPMHAFDATKLVEKDEAFTIGVRGAKKEEKITTLSGEEFILPEGTLLITDENADIPIGIAGVKGGMHAEITSATTDIVVESANFDCTTIRRAAQALKLPTEASLRFQNRPSPELAAYGMRDVLALIQEIAGGEVIGVIDVYPTRSEKIQEVSVSLAKINGVLGVNFSKEEVADAFRRLDLDTKIDGETFTVTPSFERNDIQIPEDLIEEVGRILGYDRVSIVELPPAAEKPNQARYRGIERVKDFLIDHGFTEISTQSFAKKGDIILANPLDKTKPALRATLSENMKEALERAKYFAPLVLAPNEKPKLFEIGTIFTKDGEKLAVETSEPVPGLPAIQDDENYEPKQYHLGAYKPFSLYPFITRDIALWLPSDADDGLTRSIIRENAGEFLIRLDQFDRFEKEGKTSLAFRLVFQSFDRTLTDDEVNVIMQKITEALTEKKYEVR</sequence>
<dbReference type="GO" id="GO:0003723">
    <property type="term" value="F:RNA binding"/>
    <property type="evidence" value="ECO:0007669"/>
    <property type="project" value="InterPro"/>
</dbReference>
<dbReference type="SMART" id="SM00896">
    <property type="entry name" value="FDX-ACB"/>
    <property type="match status" value="1"/>
</dbReference>
<dbReference type="GO" id="GO:0004826">
    <property type="term" value="F:phenylalanine-tRNA ligase activity"/>
    <property type="evidence" value="ECO:0007669"/>
    <property type="project" value="InterPro"/>
</dbReference>
<dbReference type="SUPFAM" id="SSF46955">
    <property type="entry name" value="Putative DNA-binding domain"/>
    <property type="match status" value="2"/>
</dbReference>
<dbReference type="AlphaFoldDB" id="A0A1F6G5H1"/>
<dbReference type="PROSITE" id="PS51447">
    <property type="entry name" value="FDX_ACB"/>
    <property type="match status" value="1"/>
</dbReference>
<dbReference type="InterPro" id="IPR036690">
    <property type="entry name" value="Fdx_antiC-bd_sf"/>
</dbReference>
<evidence type="ECO:0000313" key="3">
    <source>
        <dbReference type="EMBL" id="OGG93357.1"/>
    </source>
</evidence>
<protein>
    <submittedName>
        <fullName evidence="3">Uncharacterized protein</fullName>
    </submittedName>
</protein>
<dbReference type="InterPro" id="IPR045864">
    <property type="entry name" value="aa-tRNA-synth_II/BPL/LPL"/>
</dbReference>
<dbReference type="Gene3D" id="3.50.40.10">
    <property type="entry name" value="Phenylalanyl-trna Synthetase, Chain B, domain 3"/>
    <property type="match status" value="1"/>
</dbReference>
<dbReference type="Gene3D" id="3.30.70.380">
    <property type="entry name" value="Ferrodoxin-fold anticodon-binding domain"/>
    <property type="match status" value="1"/>
</dbReference>
<dbReference type="PANTHER" id="PTHR10947:SF0">
    <property type="entry name" value="PHENYLALANINE--TRNA LIGASE BETA SUBUNIT"/>
    <property type="match status" value="1"/>
</dbReference>
<gene>
    <name evidence="3" type="ORF">A2609_01550</name>
</gene>
<dbReference type="Proteomes" id="UP000176867">
    <property type="component" value="Unassembled WGS sequence"/>
</dbReference>
<accession>A0A1F6G5H1</accession>
<dbReference type="InterPro" id="IPR005146">
    <property type="entry name" value="B3/B4_tRNA-bd"/>
</dbReference>
<dbReference type="Pfam" id="PF03483">
    <property type="entry name" value="B3_4"/>
    <property type="match status" value="1"/>
</dbReference>
<dbReference type="SMART" id="SM00874">
    <property type="entry name" value="B5"/>
    <property type="match status" value="1"/>
</dbReference>
<feature type="domain" description="B5" evidence="2">
    <location>
        <begin position="293"/>
        <end position="368"/>
    </location>
</feature>
<evidence type="ECO:0000313" key="4">
    <source>
        <dbReference type="Proteomes" id="UP000176867"/>
    </source>
</evidence>
<dbReference type="Pfam" id="PF03484">
    <property type="entry name" value="B5"/>
    <property type="match status" value="1"/>
</dbReference>
<dbReference type="GO" id="GO:0009328">
    <property type="term" value="C:phenylalanine-tRNA ligase complex"/>
    <property type="evidence" value="ECO:0007669"/>
    <property type="project" value="TreeGrafter"/>
</dbReference>
<dbReference type="SUPFAM" id="SSF56037">
    <property type="entry name" value="PheT/TilS domain"/>
    <property type="match status" value="1"/>
</dbReference>
<dbReference type="SMART" id="SM00873">
    <property type="entry name" value="B3_4"/>
    <property type="match status" value="1"/>
</dbReference>
<dbReference type="PANTHER" id="PTHR10947">
    <property type="entry name" value="PHENYLALANYL-TRNA SYNTHETASE BETA CHAIN AND LEUCINE-RICH REPEAT-CONTAINING PROTEIN 47"/>
    <property type="match status" value="1"/>
</dbReference>
<dbReference type="InterPro" id="IPR009061">
    <property type="entry name" value="DNA-bd_dom_put_sf"/>
</dbReference>
<dbReference type="GO" id="GO:0006432">
    <property type="term" value="P:phenylalanyl-tRNA aminoacylation"/>
    <property type="evidence" value="ECO:0007669"/>
    <property type="project" value="InterPro"/>
</dbReference>
<organism evidence="3 4">
    <name type="scientific">Candidatus Kaiserbacteria bacterium RIFOXYD1_FULL_47_14</name>
    <dbReference type="NCBI Taxonomy" id="1798533"/>
    <lineage>
        <taxon>Bacteria</taxon>
        <taxon>Candidatus Kaiseribacteriota</taxon>
    </lineage>
</organism>
<dbReference type="InterPro" id="IPR005147">
    <property type="entry name" value="tRNA_synthase_B5-dom"/>
</dbReference>
<reference evidence="3 4" key="1">
    <citation type="journal article" date="2016" name="Nat. Commun.">
        <title>Thousands of microbial genomes shed light on interconnected biogeochemical processes in an aquifer system.</title>
        <authorList>
            <person name="Anantharaman K."/>
            <person name="Brown C.T."/>
            <person name="Hug L.A."/>
            <person name="Sharon I."/>
            <person name="Castelle C.J."/>
            <person name="Probst A.J."/>
            <person name="Thomas B.C."/>
            <person name="Singh A."/>
            <person name="Wilkins M.J."/>
            <person name="Karaoz U."/>
            <person name="Brodie E.L."/>
            <person name="Williams K.H."/>
            <person name="Hubbard S.S."/>
            <person name="Banfield J.F."/>
        </authorList>
    </citation>
    <scope>NUCLEOTIDE SEQUENCE [LARGE SCALE GENOMIC DNA]</scope>
</reference>
<dbReference type="STRING" id="1798533.A2609_01550"/>
<dbReference type="SUPFAM" id="SSF55681">
    <property type="entry name" value="Class II aaRS and biotin synthetases"/>
    <property type="match status" value="1"/>
</dbReference>
<dbReference type="Pfam" id="PF03147">
    <property type="entry name" value="FDX-ACB"/>
    <property type="match status" value="1"/>
</dbReference>
<feature type="domain" description="FDX-ACB" evidence="1">
    <location>
        <begin position="504"/>
        <end position="592"/>
    </location>
</feature>
<evidence type="ECO:0000259" key="2">
    <source>
        <dbReference type="PROSITE" id="PS51483"/>
    </source>
</evidence>